<evidence type="ECO:0000313" key="1">
    <source>
        <dbReference type="EMBL" id="MBS7231815.1"/>
    </source>
</evidence>
<dbReference type="EMBL" id="JAGYVZ010000010">
    <property type="protein sequence ID" value="MBS7231815.1"/>
    <property type="molecule type" value="Genomic_DNA"/>
</dbReference>
<reference evidence="1 2" key="1">
    <citation type="journal article" date="2018" name="Int. J. Syst. Evol. Microbiol.">
        <title>Flavobacterium chryseum sp. nov. and Flavobacterium psychroterrae sp. nov., novel environmental bacteria isolated from Antarctica.</title>
        <authorList>
            <person name="Kralova S."/>
            <person name="Svec P."/>
            <person name="Busse H.J."/>
            <person name="Stankova E."/>
            <person name="Vaczi P."/>
            <person name="Sedlacek I."/>
        </authorList>
    </citation>
    <scope>NUCLEOTIDE SEQUENCE [LARGE SCALE GENOMIC DNA]</scope>
    <source>
        <strain evidence="1 2">CCM 8827</strain>
    </source>
</reference>
<protein>
    <submittedName>
        <fullName evidence="1">Type II toxin-antitoxin system RelE/ParE family toxin</fullName>
    </submittedName>
</protein>
<dbReference type="Pfam" id="PF05973">
    <property type="entry name" value="Gp49"/>
    <property type="match status" value="1"/>
</dbReference>
<dbReference type="RefSeq" id="WP_213300056.1">
    <property type="nucleotide sequence ID" value="NZ_JAGYVZ010000010.1"/>
</dbReference>
<proteinExistence type="predicted"/>
<keyword evidence="2" id="KW-1185">Reference proteome</keyword>
<sequence>MNDNLKFRSVFLFKDYFRKFYEKQQDKVKQKILWTIRLVEYVDRVPVTYLKYIENTDGLFEMRIQVGTDIFRIFCFFDKEKLVVLTNGFQKKTQKTPKKEIEKALKIKKEYESEK</sequence>
<name>A0ABS5PD52_9FLAO</name>
<accession>A0ABS5PD52</accession>
<dbReference type="InterPro" id="IPR009241">
    <property type="entry name" value="HigB-like"/>
</dbReference>
<dbReference type="Proteomes" id="UP000722625">
    <property type="component" value="Unassembled WGS sequence"/>
</dbReference>
<evidence type="ECO:0000313" key="2">
    <source>
        <dbReference type="Proteomes" id="UP000722625"/>
    </source>
</evidence>
<comment type="caution">
    <text evidence="1">The sequence shown here is derived from an EMBL/GenBank/DDBJ whole genome shotgun (WGS) entry which is preliminary data.</text>
</comment>
<gene>
    <name evidence="1" type="ORF">KHA90_12340</name>
</gene>
<organism evidence="1 2">
    <name type="scientific">Flavobacterium psychroterrae</name>
    <dbReference type="NCBI Taxonomy" id="2133767"/>
    <lineage>
        <taxon>Bacteria</taxon>
        <taxon>Pseudomonadati</taxon>
        <taxon>Bacteroidota</taxon>
        <taxon>Flavobacteriia</taxon>
        <taxon>Flavobacteriales</taxon>
        <taxon>Flavobacteriaceae</taxon>
        <taxon>Flavobacterium</taxon>
    </lineage>
</organism>